<dbReference type="Pfam" id="PF00225">
    <property type="entry name" value="Kinesin"/>
    <property type="match status" value="1"/>
</dbReference>
<evidence type="ECO:0000256" key="1">
    <source>
        <dbReference type="ARBA" id="ARBA00022741"/>
    </source>
</evidence>
<dbReference type="PANTHER" id="PTHR47117">
    <property type="entry name" value="STAR-RELATED LIPID TRANSFER PROTEIN 9"/>
    <property type="match status" value="1"/>
</dbReference>
<accession>A0A5J4X4W2</accession>
<dbReference type="EMBL" id="SNRW01000297">
    <property type="protein sequence ID" value="KAA6402013.1"/>
    <property type="molecule type" value="Genomic_DNA"/>
</dbReference>
<reference evidence="9 10" key="1">
    <citation type="submission" date="2019-03" db="EMBL/GenBank/DDBJ databases">
        <title>Single cell metagenomics reveals metabolic interactions within the superorganism composed of flagellate Streblomastix strix and complex community of Bacteroidetes bacteria on its surface.</title>
        <authorList>
            <person name="Treitli S.C."/>
            <person name="Kolisko M."/>
            <person name="Husnik F."/>
            <person name="Keeling P."/>
            <person name="Hampl V."/>
        </authorList>
    </citation>
    <scope>NUCLEOTIDE SEQUENCE [LARGE SCALE GENOMIC DNA]</scope>
    <source>
        <strain evidence="9">ST1C</strain>
    </source>
</reference>
<keyword evidence="1 5" id="KW-0547">Nucleotide-binding</keyword>
<evidence type="ECO:0000256" key="2">
    <source>
        <dbReference type="ARBA" id="ARBA00022840"/>
    </source>
</evidence>
<feature type="compositionally biased region" description="Polar residues" evidence="7">
    <location>
        <begin position="368"/>
        <end position="381"/>
    </location>
</feature>
<dbReference type="GO" id="GO:0005524">
    <property type="term" value="F:ATP binding"/>
    <property type="evidence" value="ECO:0007669"/>
    <property type="project" value="UniProtKB-UniRule"/>
</dbReference>
<feature type="coiled-coil region" evidence="6">
    <location>
        <begin position="1114"/>
        <end position="1177"/>
    </location>
</feature>
<evidence type="ECO:0000313" key="9">
    <source>
        <dbReference type="EMBL" id="KAA6402013.1"/>
    </source>
</evidence>
<dbReference type="InterPro" id="IPR019821">
    <property type="entry name" value="Kinesin_motor_CS"/>
</dbReference>
<feature type="binding site" evidence="5">
    <location>
        <begin position="86"/>
        <end position="93"/>
    </location>
    <ligand>
        <name>ATP</name>
        <dbReference type="ChEBI" id="CHEBI:30616"/>
    </ligand>
</feature>
<dbReference type="Proteomes" id="UP000324800">
    <property type="component" value="Unassembled WGS sequence"/>
</dbReference>
<feature type="region of interest" description="Disordered" evidence="7">
    <location>
        <begin position="363"/>
        <end position="396"/>
    </location>
</feature>
<dbReference type="GO" id="GO:0008017">
    <property type="term" value="F:microtubule binding"/>
    <property type="evidence" value="ECO:0007669"/>
    <property type="project" value="InterPro"/>
</dbReference>
<evidence type="ECO:0000256" key="6">
    <source>
        <dbReference type="SAM" id="Coils"/>
    </source>
</evidence>
<dbReference type="PRINTS" id="PR00380">
    <property type="entry name" value="KINESINHEAVY"/>
</dbReference>
<dbReference type="GO" id="GO:0003777">
    <property type="term" value="F:microtubule motor activity"/>
    <property type="evidence" value="ECO:0007669"/>
    <property type="project" value="InterPro"/>
</dbReference>
<dbReference type="SUPFAM" id="SSF49879">
    <property type="entry name" value="SMAD/FHA domain"/>
    <property type="match status" value="1"/>
</dbReference>
<gene>
    <name evidence="9" type="ORF">EZS28_002460</name>
</gene>
<protein>
    <submittedName>
        <fullName evidence="9">Putative Kinesin-II 95 kDa subunit</fullName>
    </submittedName>
</protein>
<keyword evidence="3 6" id="KW-0175">Coiled coil</keyword>
<evidence type="ECO:0000256" key="5">
    <source>
        <dbReference type="PROSITE-ProRule" id="PRU00283"/>
    </source>
</evidence>
<dbReference type="InterPro" id="IPR000253">
    <property type="entry name" value="FHA_dom"/>
</dbReference>
<evidence type="ECO:0000256" key="4">
    <source>
        <dbReference type="ARBA" id="ARBA00023175"/>
    </source>
</evidence>
<dbReference type="FunFam" id="3.40.850.10:FF:000082">
    <property type="entry name" value="OSM3-like kinesin"/>
    <property type="match status" value="1"/>
</dbReference>
<name>A0A5J4X4W2_9EUKA</name>
<comment type="similarity">
    <text evidence="5">Belongs to the TRAFAC class myosin-kinesin ATPase superfamily. Kinesin family.</text>
</comment>
<dbReference type="InterPro" id="IPR027417">
    <property type="entry name" value="P-loop_NTPase"/>
</dbReference>
<evidence type="ECO:0000313" key="10">
    <source>
        <dbReference type="Proteomes" id="UP000324800"/>
    </source>
</evidence>
<dbReference type="SMART" id="SM00129">
    <property type="entry name" value="KISc"/>
    <property type="match status" value="1"/>
</dbReference>
<dbReference type="Pfam" id="PF00498">
    <property type="entry name" value="FHA"/>
    <property type="match status" value="1"/>
</dbReference>
<dbReference type="Gene3D" id="3.40.850.10">
    <property type="entry name" value="Kinesin motor domain"/>
    <property type="match status" value="1"/>
</dbReference>
<dbReference type="PROSITE" id="PS00411">
    <property type="entry name" value="KINESIN_MOTOR_1"/>
    <property type="match status" value="1"/>
</dbReference>
<comment type="caution">
    <text evidence="9">The sequence shown here is derived from an EMBL/GenBank/DDBJ whole genome shotgun (WGS) entry which is preliminary data.</text>
</comment>
<organism evidence="9 10">
    <name type="scientific">Streblomastix strix</name>
    <dbReference type="NCBI Taxonomy" id="222440"/>
    <lineage>
        <taxon>Eukaryota</taxon>
        <taxon>Metamonada</taxon>
        <taxon>Preaxostyla</taxon>
        <taxon>Oxymonadida</taxon>
        <taxon>Streblomastigidae</taxon>
        <taxon>Streblomastix</taxon>
    </lineage>
</organism>
<feature type="domain" description="Kinesin motor" evidence="8">
    <location>
        <begin position="4"/>
        <end position="334"/>
    </location>
</feature>
<evidence type="ECO:0000256" key="3">
    <source>
        <dbReference type="ARBA" id="ARBA00023054"/>
    </source>
</evidence>
<dbReference type="InterPro" id="IPR036961">
    <property type="entry name" value="Kinesin_motor_dom_sf"/>
</dbReference>
<keyword evidence="4 5" id="KW-0505">Motor protein</keyword>
<dbReference type="GO" id="GO:0007018">
    <property type="term" value="P:microtubule-based movement"/>
    <property type="evidence" value="ECO:0007669"/>
    <property type="project" value="InterPro"/>
</dbReference>
<dbReference type="SUPFAM" id="SSF52540">
    <property type="entry name" value="P-loop containing nucleoside triphosphate hydrolases"/>
    <property type="match status" value="1"/>
</dbReference>
<evidence type="ECO:0000259" key="8">
    <source>
        <dbReference type="PROSITE" id="PS50067"/>
    </source>
</evidence>
<dbReference type="InterPro" id="IPR001752">
    <property type="entry name" value="Kinesin_motor_dom"/>
</dbReference>
<sequence>MSESITVAVRVRPLNSKEKAAKDTEIHKNTATSISISNPEKKDVKSFTFDYVYGTDSTQDQIFNDLGTLYLENAWAGFNCTLFAYGQTGSGKSYSMTGNLNPPEQKGIIPRGCEEMFNRISSNEDPDSGYEVRVSYLEMYNEKLQDLLDPKAKKTINIRESTQKGIYIENAIEEPVASYKEIDKLISDGNKVRTVAATAMNATSSRSHAILTIFFTKTEMYMGKKTQRDARVNLVDLAGSERQSKTESTGERLTEACAINKSLSALGNVISALADQSKGKNTFVPYRDSLLTRMLQDSLGGNSKTIMIAAVSPASSNYEETLSTLQYADRAKQIKNKPVVNESETDKLIKQLRDEIERLKQQLAEDSGNASKPGKSSQTGSLIDEGESLEDQQRRADLDKKNAELAQREADRQQQEEAFQKKQAEIEADLERRRNELAEAQDVTAKEEERIANEKEQLIKAKQELEAKGEEANEENQLQIAEIFNRVQELEQQKKALEDKRKQESKLEDELARKQLEIDQLQIQHEQAQTDLALALKQLEDIQLSFEEKQKRSEEVKEKRNGYLKDLGLSIDEAAEASGREQGGPILSNLSLSRDLSGNLLYFLKEGEIEIGSEPPSQEEQQGSAIVLRGLGVEKHHATITYDANAKQVSIYPIGIQGKIVVNGKWVANQEVNEIVSVQLKAGDIIIIGRNNIFRLIFDSQQKIEPRDPEEEFDLLQAQLAVAHGKCLSVEDYYTKSTTMNWLLHADELIDEANEIARRLGRRINFGLDIQENQVSAKVKVNSHEHAAVQEWNVSLLEQRLPRMRQMLQDFLNDEYEIQQLDPTREVKAPIPEPDDDPFFNPPDDVLLGLSYVKLHNLLLAGAMRVTLGIREKGETVIRVGNLKLGASLKTRMEIMEQLGYPVNLVYVEGLKQDEELTYPLTEEQKQLEVPLPMRPAQKGEEGISEPKDLSVVEEEEWMEILKAKKEGTEVDTSMIHFDVAQVTQPQTTKLHEVVDVTKIHNLFVIFNIDIRSIHIKDSSHKAANRIRQHSHGIFVRFLVPTETDETIEVVSERIIEKRAKTSRELASGVALDRVFRPGKASFKISYKEFTDSLISKFDKDLIAIEVYGHADSHRLAQEEIEEAELEILRQDLEKKQIEAKKVSENLNSKESEVNRLKKEIADLEAECRRLEALNAKSSSCSIL</sequence>
<dbReference type="Gene3D" id="2.60.200.20">
    <property type="match status" value="1"/>
</dbReference>
<dbReference type="OrthoDB" id="3176171at2759"/>
<dbReference type="InterPro" id="IPR008984">
    <property type="entry name" value="SMAD_FHA_dom_sf"/>
</dbReference>
<evidence type="ECO:0000256" key="7">
    <source>
        <dbReference type="SAM" id="MobiDB-lite"/>
    </source>
</evidence>
<dbReference type="PROSITE" id="PS50067">
    <property type="entry name" value="KINESIN_MOTOR_2"/>
    <property type="match status" value="1"/>
</dbReference>
<proteinExistence type="inferred from homology"/>
<keyword evidence="2 5" id="KW-0067">ATP-binding</keyword>
<dbReference type="AlphaFoldDB" id="A0A5J4X4W2"/>